<dbReference type="OMA" id="NSFVEEH"/>
<dbReference type="Proteomes" id="UP000038009">
    <property type="component" value="Unassembled WGS sequence"/>
</dbReference>
<evidence type="ECO:0000313" key="2">
    <source>
        <dbReference type="EMBL" id="KPI83781.1"/>
    </source>
</evidence>
<keyword evidence="3" id="KW-1185">Reference proteome</keyword>
<dbReference type="VEuPathDB" id="TriTrypDB:Lsey_0326_0070"/>
<gene>
    <name evidence="2" type="ORF">ABL78_7181</name>
</gene>
<dbReference type="EMBL" id="LJSK01000326">
    <property type="protein sequence ID" value="KPI83781.1"/>
    <property type="molecule type" value="Genomic_DNA"/>
</dbReference>
<dbReference type="OrthoDB" id="272595at2759"/>
<evidence type="ECO:0000256" key="1">
    <source>
        <dbReference type="SAM" id="SignalP"/>
    </source>
</evidence>
<organism evidence="2 3">
    <name type="scientific">Leptomonas seymouri</name>
    <dbReference type="NCBI Taxonomy" id="5684"/>
    <lineage>
        <taxon>Eukaryota</taxon>
        <taxon>Discoba</taxon>
        <taxon>Euglenozoa</taxon>
        <taxon>Kinetoplastea</taxon>
        <taxon>Metakinetoplastina</taxon>
        <taxon>Trypanosomatida</taxon>
        <taxon>Trypanosomatidae</taxon>
        <taxon>Leishmaniinae</taxon>
        <taxon>Leptomonas</taxon>
    </lineage>
</organism>
<feature type="signal peptide" evidence="1">
    <location>
        <begin position="1"/>
        <end position="41"/>
    </location>
</feature>
<accession>A0A0N1HSR8</accession>
<keyword evidence="1" id="KW-0732">Signal</keyword>
<evidence type="ECO:0000313" key="3">
    <source>
        <dbReference type="Proteomes" id="UP000038009"/>
    </source>
</evidence>
<name>A0A0N1HSR8_LEPSE</name>
<dbReference type="AlphaFoldDB" id="A0A0N1HSR8"/>
<reference evidence="2 3" key="1">
    <citation type="journal article" date="2015" name="PLoS Pathog.">
        <title>Leptomonas seymouri: Adaptations to the Dixenous Life Cycle Analyzed by Genome Sequencing, Transcriptome Profiling and Co-infection with Leishmania donovani.</title>
        <authorList>
            <person name="Kraeva N."/>
            <person name="Butenko A."/>
            <person name="Hlavacova J."/>
            <person name="Kostygov A."/>
            <person name="Myskova J."/>
            <person name="Grybchuk D."/>
            <person name="Lestinova T."/>
            <person name="Votypka J."/>
            <person name="Volf P."/>
            <person name="Opperdoes F."/>
            <person name="Flegontov P."/>
            <person name="Lukes J."/>
            <person name="Yurchenko V."/>
        </authorList>
    </citation>
    <scope>NUCLEOTIDE SEQUENCE [LARGE SCALE GENOMIC DNA]</scope>
    <source>
        <strain evidence="2 3">ATCC 30220</strain>
    </source>
</reference>
<proteinExistence type="predicted"/>
<sequence length="150" mass="16610">MSCAASLRSRRSGSARTAGFRVVVLVALLCLLLQYAAPAMAKDCVVKGPGNMIAWKHDQGSFQCINCFSASGDALKKGTGRRQWNEYDRDRRLLNSFTEGSREGAQLVLHDEARDVFLLLRPDLCGIRTGKEQNFRQLYGGTFMSVIDCT</sequence>
<comment type="caution">
    <text evidence="2">The sequence shown here is derived from an EMBL/GenBank/DDBJ whole genome shotgun (WGS) entry which is preliminary data.</text>
</comment>
<feature type="chain" id="PRO_5005873543" evidence="1">
    <location>
        <begin position="42"/>
        <end position="150"/>
    </location>
</feature>
<protein>
    <submittedName>
        <fullName evidence="2">Uncharacterized protein</fullName>
    </submittedName>
</protein>